<keyword evidence="5" id="KW-0679">Respiratory chain</keyword>
<dbReference type="GeneID" id="56138920"/>
<accession>A0A7D5SPR6</accession>
<evidence type="ECO:0000256" key="11">
    <source>
        <dbReference type="ARBA" id="ARBA00023027"/>
    </source>
</evidence>
<dbReference type="PANTHER" id="PTHR42829">
    <property type="entry name" value="NADH-UBIQUINONE OXIDOREDUCTASE CHAIN 5"/>
    <property type="match status" value="1"/>
</dbReference>
<dbReference type="GO" id="GO:0042773">
    <property type="term" value="P:ATP synthesis coupled electron transport"/>
    <property type="evidence" value="ECO:0007669"/>
    <property type="project" value="InterPro"/>
</dbReference>
<reference evidence="20" key="1">
    <citation type="submission" date="2019-02" db="EMBL/GenBank/DDBJ databases">
        <title>The complete mitochondrial Genome for the Northern Long-eared Bat.</title>
        <authorList>
            <person name="Gaughan S.J."/>
        </authorList>
    </citation>
    <scope>NUCLEOTIDE SEQUENCE</scope>
</reference>
<organism evidence="20">
    <name type="scientific">Myotis septentrionalis</name>
    <name type="common">Northern long-eared myotis</name>
    <dbReference type="NCBI Taxonomy" id="258941"/>
    <lineage>
        <taxon>Eukaryota</taxon>
        <taxon>Metazoa</taxon>
        <taxon>Chordata</taxon>
        <taxon>Craniata</taxon>
        <taxon>Vertebrata</taxon>
        <taxon>Euteleostomi</taxon>
        <taxon>Mammalia</taxon>
        <taxon>Eutheria</taxon>
        <taxon>Laurasiatheria</taxon>
        <taxon>Chiroptera</taxon>
        <taxon>Yangochiroptera</taxon>
        <taxon>Vespertilionidae</taxon>
        <taxon>Myotis</taxon>
    </lineage>
</organism>
<feature type="transmembrane region" description="Helical" evidence="16">
    <location>
        <begin position="35"/>
        <end position="54"/>
    </location>
</feature>
<keyword evidence="7" id="KW-0999">Mitochondrion inner membrane</keyword>
<dbReference type="Pfam" id="PF06455">
    <property type="entry name" value="NADH5_C"/>
    <property type="match status" value="1"/>
</dbReference>
<comment type="subcellular location">
    <subcellularLocation>
        <location evidence="1">Mitochondrion inner membrane</location>
        <topology evidence="1">Multi-pass membrane protein</topology>
    </subcellularLocation>
</comment>
<feature type="transmembrane region" description="Helical" evidence="16">
    <location>
        <begin position="582"/>
        <end position="600"/>
    </location>
</feature>
<feature type="transmembrane region" description="Helical" evidence="16">
    <location>
        <begin position="364"/>
        <end position="382"/>
    </location>
</feature>
<dbReference type="AlphaFoldDB" id="A0A7D5SPR6"/>
<dbReference type="GO" id="GO:0005743">
    <property type="term" value="C:mitochondrial inner membrane"/>
    <property type="evidence" value="ECO:0007669"/>
    <property type="project" value="UniProtKB-SubCell"/>
</dbReference>
<dbReference type="NCBIfam" id="TIGR01974">
    <property type="entry name" value="NDH_I_L"/>
    <property type="match status" value="1"/>
</dbReference>
<gene>
    <name evidence="20" type="primary">ND5</name>
</gene>
<comment type="function">
    <text evidence="16">Core subunit of the mitochondrial membrane respiratory chain NADH dehydrogenase (Complex I) which catalyzes electron transfer from NADH through the respiratory chain, using ubiquinone as an electron acceptor. Essential for the catalytic activity and assembly of complex I.</text>
</comment>
<dbReference type="PANTHER" id="PTHR42829:SF2">
    <property type="entry name" value="NADH-UBIQUINONE OXIDOREDUCTASE CHAIN 5"/>
    <property type="match status" value="1"/>
</dbReference>
<evidence type="ECO:0000256" key="8">
    <source>
        <dbReference type="ARBA" id="ARBA00022967"/>
    </source>
</evidence>
<keyword evidence="11 16" id="KW-0520">NAD</keyword>
<comment type="similarity">
    <text evidence="16">Belongs to the complex I subunit 5 family.</text>
</comment>
<evidence type="ECO:0000256" key="14">
    <source>
        <dbReference type="ARBA" id="ARBA00023136"/>
    </source>
</evidence>
<evidence type="ECO:0000259" key="17">
    <source>
        <dbReference type="Pfam" id="PF00361"/>
    </source>
</evidence>
<feature type="domain" description="NADH dehydrogenase subunit 5 C-terminal" evidence="19">
    <location>
        <begin position="418"/>
        <end position="597"/>
    </location>
</feature>
<evidence type="ECO:0000256" key="10">
    <source>
        <dbReference type="ARBA" id="ARBA00022989"/>
    </source>
</evidence>
<proteinExistence type="inferred from homology"/>
<evidence type="ECO:0000256" key="9">
    <source>
        <dbReference type="ARBA" id="ARBA00022982"/>
    </source>
</evidence>
<dbReference type="InterPro" id="IPR018393">
    <property type="entry name" value="NADHpl_OxRdtase_5_subgr"/>
</dbReference>
<feature type="transmembrane region" description="Helical" evidence="16">
    <location>
        <begin position="136"/>
        <end position="156"/>
    </location>
</feature>
<keyword evidence="6 16" id="KW-0812">Transmembrane</keyword>
<feature type="transmembrane region" description="Helical" evidence="16">
    <location>
        <begin position="450"/>
        <end position="468"/>
    </location>
</feature>
<keyword evidence="13 16" id="KW-0496">Mitochondrion</keyword>
<keyword evidence="4 16" id="KW-0813">Transport</keyword>
<feature type="transmembrane region" description="Helical" evidence="16">
    <location>
        <begin position="480"/>
        <end position="500"/>
    </location>
</feature>
<dbReference type="GO" id="GO:0015990">
    <property type="term" value="P:electron transport coupled proton transport"/>
    <property type="evidence" value="ECO:0007669"/>
    <property type="project" value="TreeGrafter"/>
</dbReference>
<feature type="transmembrane region" description="Helical" evidence="16">
    <location>
        <begin position="268"/>
        <end position="290"/>
    </location>
</feature>
<feature type="transmembrane region" description="Helical" evidence="16">
    <location>
        <begin position="321"/>
        <end position="343"/>
    </location>
</feature>
<feature type="transmembrane region" description="Helical" evidence="16">
    <location>
        <begin position="6"/>
        <end position="23"/>
    </location>
</feature>
<name>A0A7D5SPR6_9CHIR</name>
<dbReference type="InterPro" id="IPR003945">
    <property type="entry name" value="NU5C-like"/>
</dbReference>
<keyword evidence="10 16" id="KW-1133">Transmembrane helix</keyword>
<feature type="transmembrane region" description="Helical" evidence="16">
    <location>
        <begin position="241"/>
        <end position="262"/>
    </location>
</feature>
<evidence type="ECO:0000256" key="15">
    <source>
        <dbReference type="ARBA" id="ARBA00049551"/>
    </source>
</evidence>
<feature type="transmembrane region" description="Helical" evidence="16">
    <location>
        <begin position="80"/>
        <end position="101"/>
    </location>
</feature>
<evidence type="ECO:0000256" key="6">
    <source>
        <dbReference type="ARBA" id="ARBA00022692"/>
    </source>
</evidence>
<keyword evidence="9" id="KW-0249">Electron transport</keyword>
<dbReference type="EMBL" id="MK547202">
    <property type="protein sequence ID" value="QLH57554.1"/>
    <property type="molecule type" value="Genomic_DNA"/>
</dbReference>
<dbReference type="InterPro" id="IPR010934">
    <property type="entry name" value="NADH_DH_su5_C"/>
</dbReference>
<dbReference type="EC" id="7.1.1.2" evidence="2 16"/>
<feature type="transmembrane region" description="Helical" evidence="16">
    <location>
        <begin position="168"/>
        <end position="187"/>
    </location>
</feature>
<geneLocation type="mitochondrion" evidence="20"/>
<feature type="transmembrane region" description="Helical" evidence="16">
    <location>
        <begin position="297"/>
        <end position="315"/>
    </location>
</feature>
<comment type="catalytic activity">
    <reaction evidence="15 16">
        <text>a ubiquinone + NADH + 5 H(+)(in) = a ubiquinol + NAD(+) + 4 H(+)(out)</text>
        <dbReference type="Rhea" id="RHEA:29091"/>
        <dbReference type="Rhea" id="RHEA-COMP:9565"/>
        <dbReference type="Rhea" id="RHEA-COMP:9566"/>
        <dbReference type="ChEBI" id="CHEBI:15378"/>
        <dbReference type="ChEBI" id="CHEBI:16389"/>
        <dbReference type="ChEBI" id="CHEBI:17976"/>
        <dbReference type="ChEBI" id="CHEBI:57540"/>
        <dbReference type="ChEBI" id="CHEBI:57945"/>
        <dbReference type="EC" id="7.1.1.2"/>
    </reaction>
</comment>
<dbReference type="GO" id="GO:0003954">
    <property type="term" value="F:NADH dehydrogenase activity"/>
    <property type="evidence" value="ECO:0007669"/>
    <property type="project" value="TreeGrafter"/>
</dbReference>
<dbReference type="Pfam" id="PF00361">
    <property type="entry name" value="Proton_antipo_M"/>
    <property type="match status" value="1"/>
</dbReference>
<dbReference type="InterPro" id="IPR001516">
    <property type="entry name" value="Proton_antipo_N"/>
</dbReference>
<evidence type="ECO:0000256" key="1">
    <source>
        <dbReference type="ARBA" id="ARBA00004448"/>
    </source>
</evidence>
<feature type="transmembrane region" description="Helical" evidence="16">
    <location>
        <begin position="113"/>
        <end position="130"/>
    </location>
</feature>
<dbReference type="GO" id="GO:0008137">
    <property type="term" value="F:NADH dehydrogenase (ubiquinone) activity"/>
    <property type="evidence" value="ECO:0007669"/>
    <property type="project" value="UniProtKB-EC"/>
</dbReference>
<dbReference type="PRINTS" id="PR01434">
    <property type="entry name" value="NADHDHGNASE5"/>
</dbReference>
<evidence type="ECO:0000256" key="3">
    <source>
        <dbReference type="ARBA" id="ARBA00021096"/>
    </source>
</evidence>
<evidence type="ECO:0000256" key="12">
    <source>
        <dbReference type="ARBA" id="ARBA00023075"/>
    </source>
</evidence>
<sequence length="602" mass="67874">MNLFSTLMLLSLVILILPIMYTSNNYSYPQYAKTMISYSFMTSLPPTIMFIQSGQEMMISNWYWMTIQTMKLSLSFKLDFFSMMFVPVALFITWSIMEFSMWYMHSDPNINRFFKYLLTFLVTMLILVTANNIFQLFIGWEGVGIMSFLLIGWWYGRADANTAALQAILYNRIGDVGFILSMAWFMANSNSWELQQIFMLNLDHTTLPLMGLLLAATGKSAQFGLHPWLPSAMEGPTPVSALLHSSTMVVAGIFLLIRFYPLMENNKMIQSLALCLGAITTLFTAICALTQNDIKKIVAFSTSSQLGLMMVTIGINQPHLAFLHICTHAFFKAMLFLCSGSIIHSLGDEQDIRKMGGLFKSLPFTTTALIVGSLALTGMPFLTGFYSKDLIIETANTSYTNAWALLITLIATSLTAVYSTRIIFFALLGKPRFPSLILINENNPLLMNPIMRLLIGSIFAGFFISNNITPSTVPQMTMPLYLKLTALFVTLTGFIVALELNYMTQNLKHKYPSTMFKFSTMLGYFPITMHRLNPLTSLIMSQKSATMLLDLIWLENMLPKLISKIQQNTSVMVSNQKGLVKLYFLSFLITMTTTLIILNFPA</sequence>
<evidence type="ECO:0000313" key="20">
    <source>
        <dbReference type="EMBL" id="QLH57554.1"/>
    </source>
</evidence>
<evidence type="ECO:0000256" key="16">
    <source>
        <dbReference type="RuleBase" id="RU003404"/>
    </source>
</evidence>
<feature type="transmembrane region" description="Helical" evidence="16">
    <location>
        <begin position="207"/>
        <end position="229"/>
    </location>
</feature>
<keyword evidence="8" id="KW-1278">Translocase</keyword>
<dbReference type="PRINTS" id="PR01435">
    <property type="entry name" value="NPOXDRDTASE5"/>
</dbReference>
<evidence type="ECO:0000256" key="2">
    <source>
        <dbReference type="ARBA" id="ARBA00012944"/>
    </source>
</evidence>
<dbReference type="CTD" id="4540"/>
<protein>
    <recommendedName>
        <fullName evidence="3 16">NADH-ubiquinone oxidoreductase chain 5</fullName>
        <ecNumber evidence="2 16">7.1.1.2</ecNumber>
    </recommendedName>
</protein>
<feature type="domain" description="NADH:quinone oxidoreductase/Mrp antiporter transmembrane" evidence="17">
    <location>
        <begin position="130"/>
        <end position="414"/>
    </location>
</feature>
<evidence type="ECO:0000256" key="7">
    <source>
        <dbReference type="ARBA" id="ARBA00022792"/>
    </source>
</evidence>
<dbReference type="Pfam" id="PF00662">
    <property type="entry name" value="Proton_antipo_N"/>
    <property type="match status" value="1"/>
</dbReference>
<evidence type="ECO:0000256" key="5">
    <source>
        <dbReference type="ARBA" id="ARBA00022660"/>
    </source>
</evidence>
<feature type="transmembrane region" description="Helical" evidence="16">
    <location>
        <begin position="402"/>
        <end position="429"/>
    </location>
</feature>
<evidence type="ECO:0000256" key="4">
    <source>
        <dbReference type="ARBA" id="ARBA00022448"/>
    </source>
</evidence>
<evidence type="ECO:0000259" key="18">
    <source>
        <dbReference type="Pfam" id="PF00662"/>
    </source>
</evidence>
<evidence type="ECO:0000256" key="13">
    <source>
        <dbReference type="ARBA" id="ARBA00023128"/>
    </source>
</evidence>
<dbReference type="InterPro" id="IPR001750">
    <property type="entry name" value="ND/Mrp_TM"/>
</dbReference>
<dbReference type="RefSeq" id="YP_009906155.1">
    <property type="nucleotide sequence ID" value="NC_049871.1"/>
</dbReference>
<keyword evidence="12 16" id="KW-0830">Ubiquinone</keyword>
<feature type="domain" description="NADH-Ubiquinone oxidoreductase (complex I) chain 5 N-terminal" evidence="18">
    <location>
        <begin position="64"/>
        <end position="114"/>
    </location>
</feature>
<evidence type="ECO:0000259" key="19">
    <source>
        <dbReference type="Pfam" id="PF06455"/>
    </source>
</evidence>
<keyword evidence="14 16" id="KW-0472">Membrane</keyword>